<gene>
    <name evidence="1" type="ORF">C7444_11243</name>
</gene>
<sequence length="76" mass="8969">MDELRVADLGLPLATPFHDLYRLWSWEEALHAQQRVMSECLQSHQLWLSWWVSSLPSMDWSHMESPLPLPDGTPRR</sequence>
<evidence type="ECO:0000313" key="1">
    <source>
        <dbReference type="EMBL" id="PXW94728.1"/>
    </source>
</evidence>
<dbReference type="AlphaFoldDB" id="A0A318GYA8"/>
<organism evidence="1 2">
    <name type="scientific">Sphaerotilus hippei</name>
    <dbReference type="NCBI Taxonomy" id="744406"/>
    <lineage>
        <taxon>Bacteria</taxon>
        <taxon>Pseudomonadati</taxon>
        <taxon>Pseudomonadota</taxon>
        <taxon>Betaproteobacteria</taxon>
        <taxon>Burkholderiales</taxon>
        <taxon>Sphaerotilaceae</taxon>
        <taxon>Sphaerotilus</taxon>
    </lineage>
</organism>
<proteinExistence type="predicted"/>
<reference evidence="1 2" key="1">
    <citation type="submission" date="2018-05" db="EMBL/GenBank/DDBJ databases">
        <title>Genomic Encyclopedia of Type Strains, Phase IV (KMG-IV): sequencing the most valuable type-strain genomes for metagenomic binning, comparative biology and taxonomic classification.</title>
        <authorList>
            <person name="Goeker M."/>
        </authorList>
    </citation>
    <scope>NUCLEOTIDE SEQUENCE [LARGE SCALE GENOMIC DNA]</scope>
    <source>
        <strain evidence="1 2">DSM 566</strain>
    </source>
</reference>
<dbReference type="EMBL" id="QJJS01000012">
    <property type="protein sequence ID" value="PXW94728.1"/>
    <property type="molecule type" value="Genomic_DNA"/>
</dbReference>
<comment type="caution">
    <text evidence="1">The sequence shown here is derived from an EMBL/GenBank/DDBJ whole genome shotgun (WGS) entry which is preliminary data.</text>
</comment>
<protein>
    <submittedName>
        <fullName evidence="1">Uncharacterized protein</fullName>
    </submittedName>
</protein>
<accession>A0A318GYA8</accession>
<keyword evidence="2" id="KW-1185">Reference proteome</keyword>
<dbReference type="RefSeq" id="WP_110401333.1">
    <property type="nucleotide sequence ID" value="NZ_QJJS01000012.1"/>
</dbReference>
<evidence type="ECO:0000313" key="2">
    <source>
        <dbReference type="Proteomes" id="UP000247811"/>
    </source>
</evidence>
<dbReference type="Proteomes" id="UP000247811">
    <property type="component" value="Unassembled WGS sequence"/>
</dbReference>
<name>A0A318GYA8_9BURK</name>